<dbReference type="EMBL" id="KY774314">
    <property type="protein sequence ID" value="ART30468.1"/>
    <property type="molecule type" value="Genomic_DNA"/>
</dbReference>
<keyword evidence="1" id="KW-0496">Mitochondrion</keyword>
<accession>A0A1Y0AZB0</accession>
<protein>
    <submittedName>
        <fullName evidence="1">Uncharacterized protein</fullName>
    </submittedName>
</protein>
<evidence type="ECO:0000313" key="1">
    <source>
        <dbReference type="EMBL" id="ART30468.1"/>
    </source>
</evidence>
<gene>
    <name evidence="1" type="ORF">AEK19_MT0186</name>
</gene>
<organism evidence="1">
    <name type="scientific">Utricularia reniformis</name>
    <dbReference type="NCBI Taxonomy" id="192314"/>
    <lineage>
        <taxon>Eukaryota</taxon>
        <taxon>Viridiplantae</taxon>
        <taxon>Streptophyta</taxon>
        <taxon>Embryophyta</taxon>
        <taxon>Tracheophyta</taxon>
        <taxon>Spermatophyta</taxon>
        <taxon>Magnoliopsida</taxon>
        <taxon>eudicotyledons</taxon>
        <taxon>Gunneridae</taxon>
        <taxon>Pentapetalae</taxon>
        <taxon>asterids</taxon>
        <taxon>lamiids</taxon>
        <taxon>Lamiales</taxon>
        <taxon>Lentibulariaceae</taxon>
        <taxon>Utricularia</taxon>
    </lineage>
</organism>
<sequence>MDEAGNVLLCLFLGDVSRRGRMKETLRHSESAPILSRLMIWLEIRMRMEMLSRRDGFELNALLEIHGRKD</sequence>
<name>A0A1Y0AZB0_9LAMI</name>
<dbReference type="AlphaFoldDB" id="A0A1Y0AZB0"/>
<geneLocation type="mitochondrion" evidence="1"/>
<proteinExistence type="predicted"/>
<reference evidence="1" key="1">
    <citation type="submission" date="2017-03" db="EMBL/GenBank/DDBJ databases">
        <title>The mitochondrial genome of the carnivorous plant Utricularia reniformis (Lentibulariaceae): structure, comparative analysis and evolutionary landmarks.</title>
        <authorList>
            <person name="Silva S.R."/>
            <person name="Alvarenga D.O."/>
            <person name="Michael T.P."/>
            <person name="Miranda V.F.O."/>
            <person name="Varani A.M."/>
        </authorList>
    </citation>
    <scope>NUCLEOTIDE SEQUENCE</scope>
</reference>